<evidence type="ECO:0000256" key="1">
    <source>
        <dbReference type="SAM" id="SignalP"/>
    </source>
</evidence>
<proteinExistence type="predicted"/>
<dbReference type="AlphaFoldDB" id="A0A914EIQ9"/>
<dbReference type="GO" id="GO:0007165">
    <property type="term" value="P:signal transduction"/>
    <property type="evidence" value="ECO:0007669"/>
    <property type="project" value="TreeGrafter"/>
</dbReference>
<dbReference type="WBParaSite" id="ACRNAN_scaffold8666.g19818.t1">
    <property type="protein sequence ID" value="ACRNAN_scaffold8666.g19818.t1"/>
    <property type="gene ID" value="ACRNAN_scaffold8666.g19818"/>
</dbReference>
<reference evidence="3" key="1">
    <citation type="submission" date="2022-11" db="UniProtKB">
        <authorList>
            <consortium name="WormBaseParasite"/>
        </authorList>
    </citation>
    <scope>IDENTIFICATION</scope>
</reference>
<organism evidence="2 3">
    <name type="scientific">Acrobeloides nanus</name>
    <dbReference type="NCBI Taxonomy" id="290746"/>
    <lineage>
        <taxon>Eukaryota</taxon>
        <taxon>Metazoa</taxon>
        <taxon>Ecdysozoa</taxon>
        <taxon>Nematoda</taxon>
        <taxon>Chromadorea</taxon>
        <taxon>Rhabditida</taxon>
        <taxon>Tylenchina</taxon>
        <taxon>Cephalobomorpha</taxon>
        <taxon>Cephaloboidea</taxon>
        <taxon>Cephalobidae</taxon>
        <taxon>Acrobeloides</taxon>
    </lineage>
</organism>
<protein>
    <submittedName>
        <fullName evidence="3">Uncharacterized protein</fullName>
    </submittedName>
</protein>
<feature type="chain" id="PRO_5036674379" evidence="1">
    <location>
        <begin position="19"/>
        <end position="131"/>
    </location>
</feature>
<keyword evidence="1" id="KW-0732">Signal</keyword>
<evidence type="ECO:0000313" key="2">
    <source>
        <dbReference type="Proteomes" id="UP000887540"/>
    </source>
</evidence>
<evidence type="ECO:0000313" key="3">
    <source>
        <dbReference type="WBParaSite" id="ACRNAN_scaffold8666.g19818.t1"/>
    </source>
</evidence>
<keyword evidence="2" id="KW-1185">Reference proteome</keyword>
<sequence>MNSFLISLFLTCLVSSFADFEIDTQAALTTDQFVCLAGQNFGMFTGRVYDPAGFIDETGIQNLKNAYQVFDRMNQEFHEVPLLVLIERGNWSTNQAQNQQFLMDLLKLIHPDVSLQQQGIAARSTLGRQQL</sequence>
<dbReference type="InterPro" id="IPR051595">
    <property type="entry name" value="GH25_Enzymes"/>
</dbReference>
<dbReference type="PANTHER" id="PTHR23208">
    <property type="entry name" value="LYSOZYME PROTEIN"/>
    <property type="match status" value="1"/>
</dbReference>
<accession>A0A914EIQ9</accession>
<dbReference type="Proteomes" id="UP000887540">
    <property type="component" value="Unplaced"/>
</dbReference>
<feature type="signal peptide" evidence="1">
    <location>
        <begin position="1"/>
        <end position="18"/>
    </location>
</feature>
<dbReference type="PANTHER" id="PTHR23208:SF36">
    <property type="entry name" value="LYSOZYME-RELATED"/>
    <property type="match status" value="1"/>
</dbReference>
<name>A0A914EIQ9_9BILA</name>